<dbReference type="AlphaFoldDB" id="A0A8J3ZYI4"/>
<accession>A0A8J3ZYI4</accession>
<evidence type="ECO:0000313" key="3">
    <source>
        <dbReference type="Proteomes" id="UP000635606"/>
    </source>
</evidence>
<gene>
    <name evidence="2" type="ORF">Voc01_065000</name>
</gene>
<dbReference type="EMBL" id="BOPH01000088">
    <property type="protein sequence ID" value="GIJ71583.1"/>
    <property type="molecule type" value="Genomic_DNA"/>
</dbReference>
<evidence type="ECO:0000313" key="2">
    <source>
        <dbReference type="EMBL" id="GIJ71583.1"/>
    </source>
</evidence>
<proteinExistence type="predicted"/>
<keyword evidence="1" id="KW-0472">Membrane</keyword>
<feature type="transmembrane region" description="Helical" evidence="1">
    <location>
        <begin position="26"/>
        <end position="44"/>
    </location>
</feature>
<keyword evidence="3" id="KW-1185">Reference proteome</keyword>
<keyword evidence="1" id="KW-1133">Transmembrane helix</keyword>
<dbReference type="Proteomes" id="UP000635606">
    <property type="component" value="Unassembled WGS sequence"/>
</dbReference>
<organism evidence="2 3">
    <name type="scientific">Virgisporangium ochraceum</name>
    <dbReference type="NCBI Taxonomy" id="65505"/>
    <lineage>
        <taxon>Bacteria</taxon>
        <taxon>Bacillati</taxon>
        <taxon>Actinomycetota</taxon>
        <taxon>Actinomycetes</taxon>
        <taxon>Micromonosporales</taxon>
        <taxon>Micromonosporaceae</taxon>
        <taxon>Virgisporangium</taxon>
    </lineage>
</organism>
<dbReference type="RefSeq" id="WP_203931439.1">
    <property type="nucleotide sequence ID" value="NZ_BOPH01000088.1"/>
</dbReference>
<reference evidence="2" key="1">
    <citation type="submission" date="2021-01" db="EMBL/GenBank/DDBJ databases">
        <title>Whole genome shotgun sequence of Virgisporangium ochraceum NBRC 16418.</title>
        <authorList>
            <person name="Komaki H."/>
            <person name="Tamura T."/>
        </authorList>
    </citation>
    <scope>NUCLEOTIDE SEQUENCE</scope>
    <source>
        <strain evidence="2">NBRC 16418</strain>
    </source>
</reference>
<comment type="caution">
    <text evidence="2">The sequence shown here is derived from an EMBL/GenBank/DDBJ whole genome shotgun (WGS) entry which is preliminary data.</text>
</comment>
<protein>
    <submittedName>
        <fullName evidence="2">Uncharacterized protein</fullName>
    </submittedName>
</protein>
<name>A0A8J3ZYI4_9ACTN</name>
<sequence>MTFIWLVVWLLFRTPDVELFGPWNDWGVALAVCAAIDLLGALKVRPRSRRRSRT</sequence>
<evidence type="ECO:0000256" key="1">
    <source>
        <dbReference type="SAM" id="Phobius"/>
    </source>
</evidence>
<keyword evidence="1" id="KW-0812">Transmembrane</keyword>